<proteinExistence type="predicted"/>
<organism evidence="1 2">
    <name type="scientific">Aureibacter tunicatorum</name>
    <dbReference type="NCBI Taxonomy" id="866807"/>
    <lineage>
        <taxon>Bacteria</taxon>
        <taxon>Pseudomonadati</taxon>
        <taxon>Bacteroidota</taxon>
        <taxon>Cytophagia</taxon>
        <taxon>Cytophagales</taxon>
        <taxon>Persicobacteraceae</taxon>
        <taxon>Aureibacter</taxon>
    </lineage>
</organism>
<dbReference type="EMBL" id="JAVDQD010000008">
    <property type="protein sequence ID" value="MDR6241358.1"/>
    <property type="molecule type" value="Genomic_DNA"/>
</dbReference>
<evidence type="ECO:0000313" key="1">
    <source>
        <dbReference type="EMBL" id="MDR6241358.1"/>
    </source>
</evidence>
<accession>A0AAE3XSM3</accession>
<dbReference type="Proteomes" id="UP001185092">
    <property type="component" value="Unassembled WGS sequence"/>
</dbReference>
<protein>
    <submittedName>
        <fullName evidence="1">Uncharacterized protein</fullName>
    </submittedName>
</protein>
<reference evidence="1" key="1">
    <citation type="submission" date="2023-07" db="EMBL/GenBank/DDBJ databases">
        <title>Genomic Encyclopedia of Type Strains, Phase IV (KMG-IV): sequencing the most valuable type-strain genomes for metagenomic binning, comparative biology and taxonomic classification.</title>
        <authorList>
            <person name="Goeker M."/>
        </authorList>
    </citation>
    <scope>NUCLEOTIDE SEQUENCE</scope>
    <source>
        <strain evidence="1">DSM 26174</strain>
    </source>
</reference>
<sequence>MKSKGIILTFFISLFIIKNVIAQKDEVKSKYIIVSFELKKQKPKITQVFHWIVATDSVEDRITFDIYPLYIEEPTDYNLNRCINGDTVTVFSAAGEFMFSDEYKTQLNELITIIDSRKIKVQKTTLKWAKGIRGKEKVSVYITPISGIFCHCLQIHKNYKVEFKGLVYMPVSSFSFDDKFWNTKSAKIVKYADYSLVEFTGHLPSISHWRSLCRVKSRMQVFK</sequence>
<keyword evidence="2" id="KW-1185">Reference proteome</keyword>
<dbReference type="AlphaFoldDB" id="A0AAE3XSM3"/>
<name>A0AAE3XSM3_9BACT</name>
<comment type="caution">
    <text evidence="1">The sequence shown here is derived from an EMBL/GenBank/DDBJ whole genome shotgun (WGS) entry which is preliminary data.</text>
</comment>
<evidence type="ECO:0000313" key="2">
    <source>
        <dbReference type="Proteomes" id="UP001185092"/>
    </source>
</evidence>
<gene>
    <name evidence="1" type="ORF">HNQ88_004445</name>
</gene>
<dbReference type="RefSeq" id="WP_309942048.1">
    <property type="nucleotide sequence ID" value="NZ_AP025306.1"/>
</dbReference>